<organism evidence="1 2">
    <name type="scientific">Coemansia aciculifera</name>
    <dbReference type="NCBI Taxonomy" id="417176"/>
    <lineage>
        <taxon>Eukaryota</taxon>
        <taxon>Fungi</taxon>
        <taxon>Fungi incertae sedis</taxon>
        <taxon>Zoopagomycota</taxon>
        <taxon>Kickxellomycotina</taxon>
        <taxon>Kickxellomycetes</taxon>
        <taxon>Kickxellales</taxon>
        <taxon>Kickxellaceae</taxon>
        <taxon>Coemansia</taxon>
    </lineage>
</organism>
<dbReference type="AlphaFoldDB" id="A0A9W8IS44"/>
<sequence>MRTLSLFQILPSHAIELIVYHVAGSSRLLFDDDTESPDEYTVLLMPLLSVCRDFRAAVLARYCRIHTLNLTLFSDKGDDKRLLWPAQLRGIGFPTQLHAQELGVTLGVFSVYNGTALRELLRAPHGDYLFPMARSLKVMLTLTTQEQCLLAYIPAAQDIEPNIRAFVQRIRLMAPTTRKVCISFQSHSDDESQFATPHSGSLVAQLSQLGDTIEHRYDYCPMHLEPSPTGISSLVYMNWSGYNSDLLVELARHNAPTLRTLKFCSIEAESISQLIQNVDGSYVQYAYLRVLKFGQLLNWDEEVQEQQSMPVFSGATPFPKLRHLSFTSGYPFDDDTPFRGEYTCILVLSLPFMPMDLWGVIALVKALPLLTDLHTRFSKPEAWPSGVFDQHLPAYVIANYAPMGERFRCWRFADFHDTDVKVAVKCVLLLALICPNFDYAAVSAGDREWFMAHMKKTISSNG</sequence>
<dbReference type="Proteomes" id="UP001140074">
    <property type="component" value="Unassembled WGS sequence"/>
</dbReference>
<keyword evidence="2" id="KW-1185">Reference proteome</keyword>
<reference evidence="1" key="1">
    <citation type="submission" date="2022-07" db="EMBL/GenBank/DDBJ databases">
        <title>Phylogenomic reconstructions and comparative analyses of Kickxellomycotina fungi.</title>
        <authorList>
            <person name="Reynolds N.K."/>
            <person name="Stajich J.E."/>
            <person name="Barry K."/>
            <person name="Grigoriev I.V."/>
            <person name="Crous P."/>
            <person name="Smith M.E."/>
        </authorList>
    </citation>
    <scope>NUCLEOTIDE SEQUENCE</scope>
    <source>
        <strain evidence="1">RSA 476</strain>
    </source>
</reference>
<protein>
    <submittedName>
        <fullName evidence="1">Uncharacterized protein</fullName>
    </submittedName>
</protein>
<accession>A0A9W8IS44</accession>
<name>A0A9W8IS44_9FUNG</name>
<evidence type="ECO:0000313" key="1">
    <source>
        <dbReference type="EMBL" id="KAJ2864483.1"/>
    </source>
</evidence>
<evidence type="ECO:0000313" key="2">
    <source>
        <dbReference type="Proteomes" id="UP001140074"/>
    </source>
</evidence>
<comment type="caution">
    <text evidence="1">The sequence shown here is derived from an EMBL/GenBank/DDBJ whole genome shotgun (WGS) entry which is preliminary data.</text>
</comment>
<gene>
    <name evidence="1" type="ORF">GGH94_002872</name>
</gene>
<proteinExistence type="predicted"/>
<feature type="non-terminal residue" evidence="1">
    <location>
        <position position="1"/>
    </location>
</feature>
<dbReference type="EMBL" id="JANBUY010000086">
    <property type="protein sequence ID" value="KAJ2864483.1"/>
    <property type="molecule type" value="Genomic_DNA"/>
</dbReference>